<keyword evidence="2" id="KW-1133">Transmembrane helix</keyword>
<feature type="transmembrane region" description="Helical" evidence="2">
    <location>
        <begin position="7"/>
        <end position="26"/>
    </location>
</feature>
<keyword evidence="2" id="KW-0472">Membrane</keyword>
<feature type="compositionally biased region" description="Basic and acidic residues" evidence="1">
    <location>
        <begin position="222"/>
        <end position="236"/>
    </location>
</feature>
<accession>A0ABV1BEL6</accession>
<dbReference type="Proteomes" id="UP001473063">
    <property type="component" value="Unassembled WGS sequence"/>
</dbReference>
<organism evidence="3 4">
    <name type="scientific">Blautia aquisgranensis</name>
    <dbReference type="NCBI Taxonomy" id="3133153"/>
    <lineage>
        <taxon>Bacteria</taxon>
        <taxon>Bacillati</taxon>
        <taxon>Bacillota</taxon>
        <taxon>Clostridia</taxon>
        <taxon>Lachnospirales</taxon>
        <taxon>Lachnospiraceae</taxon>
        <taxon>Blautia</taxon>
    </lineage>
</organism>
<name>A0ABV1BEL6_9FIRM</name>
<keyword evidence="2" id="KW-0812">Transmembrane</keyword>
<feature type="transmembrane region" description="Helical" evidence="2">
    <location>
        <begin position="138"/>
        <end position="163"/>
    </location>
</feature>
<dbReference type="EMBL" id="JBBMEJ010000009">
    <property type="protein sequence ID" value="MEQ2371055.1"/>
    <property type="molecule type" value="Genomic_DNA"/>
</dbReference>
<keyword evidence="4" id="KW-1185">Reference proteome</keyword>
<evidence type="ECO:0000256" key="2">
    <source>
        <dbReference type="SAM" id="Phobius"/>
    </source>
</evidence>
<comment type="caution">
    <text evidence="3">The sequence shown here is derived from an EMBL/GenBank/DDBJ whole genome shotgun (WGS) entry which is preliminary data.</text>
</comment>
<sequence>MKKQKHGFWVFIFSLIPGAGEMYMGFKKQGISIMTLFWGSIALASISGMGWLTMILPIVWFYSFFNVHNLKSLSEDEFYSVEDNYILHMDQLSGDVGTLLKQHRSLTAWILIIFGVSILWSRFSSLLCIIVPNKFADYVYEICHGLPQMVIAAGIIAAGVYLLSQQKKNLSEDGSDKDEHYWEPYRPYQQPADSDVNTAPDQTAGNSAEALPGNVVPTSRTEAAHKNDDTSDKENTPDSSLQ</sequence>
<protein>
    <recommendedName>
        <fullName evidence="5">TM2 domain-containing protein</fullName>
    </recommendedName>
</protein>
<evidence type="ECO:0000313" key="4">
    <source>
        <dbReference type="Proteomes" id="UP001473063"/>
    </source>
</evidence>
<evidence type="ECO:0008006" key="5">
    <source>
        <dbReference type="Google" id="ProtNLM"/>
    </source>
</evidence>
<evidence type="ECO:0000313" key="3">
    <source>
        <dbReference type="EMBL" id="MEQ2371055.1"/>
    </source>
</evidence>
<reference evidence="3 4" key="1">
    <citation type="submission" date="2024-03" db="EMBL/GenBank/DDBJ databases">
        <title>Human intestinal bacterial collection.</title>
        <authorList>
            <person name="Pauvert C."/>
            <person name="Hitch T.C.A."/>
            <person name="Clavel T."/>
        </authorList>
    </citation>
    <scope>NUCLEOTIDE SEQUENCE [LARGE SCALE GENOMIC DNA]</scope>
    <source>
        <strain evidence="3 4">CLA-JM-H16</strain>
    </source>
</reference>
<feature type="compositionally biased region" description="Polar residues" evidence="1">
    <location>
        <begin position="191"/>
        <end position="206"/>
    </location>
</feature>
<feature type="transmembrane region" description="Helical" evidence="2">
    <location>
        <begin position="108"/>
        <end position="132"/>
    </location>
</feature>
<dbReference type="RefSeq" id="WP_349056726.1">
    <property type="nucleotide sequence ID" value="NZ_JBBMEJ010000009.1"/>
</dbReference>
<feature type="region of interest" description="Disordered" evidence="1">
    <location>
        <begin position="172"/>
        <end position="242"/>
    </location>
</feature>
<gene>
    <name evidence="3" type="ORF">WMO28_08880</name>
</gene>
<proteinExistence type="predicted"/>
<evidence type="ECO:0000256" key="1">
    <source>
        <dbReference type="SAM" id="MobiDB-lite"/>
    </source>
</evidence>
<feature type="transmembrane region" description="Helical" evidence="2">
    <location>
        <begin position="38"/>
        <end position="62"/>
    </location>
</feature>